<gene>
    <name evidence="1" type="ORF">ACFS25_31610</name>
</gene>
<dbReference type="Proteomes" id="UP001597512">
    <property type="component" value="Unassembled WGS sequence"/>
</dbReference>
<dbReference type="InterPro" id="IPR038765">
    <property type="entry name" value="Papain-like_cys_pep_sf"/>
</dbReference>
<keyword evidence="2" id="KW-1185">Reference proteome</keyword>
<protein>
    <submittedName>
        <fullName evidence="1">C10 family peptidase</fullName>
    </submittedName>
</protein>
<proteinExistence type="predicted"/>
<sequence>MVQLAISPTNQSSLQADLHAGYPVVMTGYKSGTSINGYAWVVDGFYQNTYYNLDCSGYSPVCQESSSLFYHINWGEGDQSNARNGWYQLGAFVMGTDTYNTNLQATVGVRP</sequence>
<name>A0ABW6AVL3_9BACT</name>
<organism evidence="1 2">
    <name type="scientific">Spirosoma flavum</name>
    <dbReference type="NCBI Taxonomy" id="2048557"/>
    <lineage>
        <taxon>Bacteria</taxon>
        <taxon>Pseudomonadati</taxon>
        <taxon>Bacteroidota</taxon>
        <taxon>Cytophagia</taxon>
        <taxon>Cytophagales</taxon>
        <taxon>Cytophagaceae</taxon>
        <taxon>Spirosoma</taxon>
    </lineage>
</organism>
<reference evidence="2" key="1">
    <citation type="journal article" date="2019" name="Int. J. Syst. Evol. Microbiol.">
        <title>The Global Catalogue of Microorganisms (GCM) 10K type strain sequencing project: providing services to taxonomists for standard genome sequencing and annotation.</title>
        <authorList>
            <consortium name="The Broad Institute Genomics Platform"/>
            <consortium name="The Broad Institute Genome Sequencing Center for Infectious Disease"/>
            <person name="Wu L."/>
            <person name="Ma J."/>
        </authorList>
    </citation>
    <scope>NUCLEOTIDE SEQUENCE [LARGE SCALE GENOMIC DNA]</scope>
    <source>
        <strain evidence="2">KCTC 52490</strain>
    </source>
</reference>
<dbReference type="RefSeq" id="WP_381509200.1">
    <property type="nucleotide sequence ID" value="NZ_JBHUOM010000059.1"/>
</dbReference>
<evidence type="ECO:0000313" key="1">
    <source>
        <dbReference type="EMBL" id="MFD2938353.1"/>
    </source>
</evidence>
<evidence type="ECO:0000313" key="2">
    <source>
        <dbReference type="Proteomes" id="UP001597512"/>
    </source>
</evidence>
<dbReference type="InterPro" id="IPR044934">
    <property type="entry name" value="Streptopain_sf"/>
</dbReference>
<dbReference type="EMBL" id="JBHUOM010000059">
    <property type="protein sequence ID" value="MFD2938353.1"/>
    <property type="molecule type" value="Genomic_DNA"/>
</dbReference>
<dbReference type="SUPFAM" id="SSF54001">
    <property type="entry name" value="Cysteine proteinases"/>
    <property type="match status" value="1"/>
</dbReference>
<comment type="caution">
    <text evidence="1">The sequence shown here is derived from an EMBL/GenBank/DDBJ whole genome shotgun (WGS) entry which is preliminary data.</text>
</comment>
<accession>A0ABW6AVL3</accession>
<dbReference type="Gene3D" id="3.90.70.50">
    <property type="entry name" value="Peptidase C10, streptopain"/>
    <property type="match status" value="1"/>
</dbReference>